<dbReference type="EMBL" id="CP000473">
    <property type="protein sequence ID" value="ABJ87992.1"/>
    <property type="molecule type" value="Genomic_DNA"/>
</dbReference>
<dbReference type="eggNOG" id="COG1569">
    <property type="taxonomic scope" value="Bacteria"/>
</dbReference>
<dbReference type="InterPro" id="IPR002850">
    <property type="entry name" value="PIN_toxin-like"/>
</dbReference>
<dbReference type="HOGENOM" id="CLU_116617_3_0_0"/>
<feature type="domain" description="PDZ" evidence="1">
    <location>
        <begin position="1"/>
        <end position="51"/>
    </location>
</feature>
<dbReference type="InterPro" id="IPR029060">
    <property type="entry name" value="PIN-like_dom_sf"/>
</dbReference>
<dbReference type="PANTHER" id="PTHR34610:SF3">
    <property type="entry name" value="SSL7007 PROTEIN"/>
    <property type="match status" value="1"/>
</dbReference>
<proteinExistence type="predicted"/>
<evidence type="ECO:0000313" key="2">
    <source>
        <dbReference type="EMBL" id="ABJ87992.1"/>
    </source>
</evidence>
<reference evidence="2" key="1">
    <citation type="submission" date="2006-10" db="EMBL/GenBank/DDBJ databases">
        <title>Complete sequence of Solibacter usitatus Ellin6076.</title>
        <authorList>
            <consortium name="US DOE Joint Genome Institute"/>
            <person name="Copeland A."/>
            <person name="Lucas S."/>
            <person name="Lapidus A."/>
            <person name="Barry K."/>
            <person name="Detter J.C."/>
            <person name="Glavina del Rio T."/>
            <person name="Hammon N."/>
            <person name="Israni S."/>
            <person name="Dalin E."/>
            <person name="Tice H."/>
            <person name="Pitluck S."/>
            <person name="Thompson L.S."/>
            <person name="Brettin T."/>
            <person name="Bruce D."/>
            <person name="Han C."/>
            <person name="Tapia R."/>
            <person name="Gilna P."/>
            <person name="Schmutz J."/>
            <person name="Larimer F."/>
            <person name="Land M."/>
            <person name="Hauser L."/>
            <person name="Kyrpides N."/>
            <person name="Mikhailova N."/>
            <person name="Janssen P.H."/>
            <person name="Kuske C.R."/>
            <person name="Richardson P."/>
        </authorList>
    </citation>
    <scope>NUCLEOTIDE SEQUENCE</scope>
    <source>
        <strain evidence="2">Ellin6076</strain>
    </source>
</reference>
<dbReference type="KEGG" id="sus:Acid_7079"/>
<protein>
    <recommendedName>
        <fullName evidence="1">PDZ domain-containing protein</fullName>
    </recommendedName>
</protein>
<dbReference type="PROSITE" id="PS50106">
    <property type="entry name" value="PDZ"/>
    <property type="match status" value="1"/>
</dbReference>
<dbReference type="NCBIfam" id="TIGR00305">
    <property type="entry name" value="putative toxin-antitoxin system toxin component, PIN family"/>
    <property type="match status" value="1"/>
</dbReference>
<dbReference type="OrthoDB" id="32918at2"/>
<dbReference type="Pfam" id="PF13470">
    <property type="entry name" value="PIN_3"/>
    <property type="match status" value="1"/>
</dbReference>
<dbReference type="InterPro" id="IPR001478">
    <property type="entry name" value="PDZ"/>
</dbReference>
<organism evidence="2">
    <name type="scientific">Solibacter usitatus (strain Ellin6076)</name>
    <dbReference type="NCBI Taxonomy" id="234267"/>
    <lineage>
        <taxon>Bacteria</taxon>
        <taxon>Pseudomonadati</taxon>
        <taxon>Acidobacteriota</taxon>
        <taxon>Terriglobia</taxon>
        <taxon>Bryobacterales</taxon>
        <taxon>Solibacteraceae</taxon>
        <taxon>Candidatus Solibacter</taxon>
    </lineage>
</organism>
<dbReference type="AlphaFoldDB" id="Q01QS8"/>
<dbReference type="InParanoid" id="Q01QS8"/>
<evidence type="ECO:0000259" key="1">
    <source>
        <dbReference type="PROSITE" id="PS50106"/>
    </source>
</evidence>
<name>Q01QS8_SOLUE</name>
<sequence length="132" mass="14540">MIGVTLDTNIYVSALEFGGAAARLLGMARRGDFRLDVSDAILGELITVLRDDFHWEAYRLHFAREKITGVANRVTPAQTLDVINEDPDDNRILECAVEAGSDYIVAGDKDLLRLGAFGDIKIVTAADFLKRE</sequence>
<accession>Q01QS8</accession>
<dbReference type="STRING" id="234267.Acid_7079"/>
<dbReference type="InterPro" id="IPR002716">
    <property type="entry name" value="PIN_dom"/>
</dbReference>
<dbReference type="PANTHER" id="PTHR34610">
    <property type="entry name" value="SSL7007 PROTEIN"/>
    <property type="match status" value="1"/>
</dbReference>
<gene>
    <name evidence="2" type="ordered locus">Acid_7079</name>
</gene>
<dbReference type="SUPFAM" id="SSF88723">
    <property type="entry name" value="PIN domain-like"/>
    <property type="match status" value="1"/>
</dbReference>